<evidence type="ECO:0000259" key="1">
    <source>
        <dbReference type="PROSITE" id="PS50181"/>
    </source>
</evidence>
<organism evidence="2 3">
    <name type="scientific">Parastrongyloides trichosuri</name>
    <name type="common">Possum-specific nematode worm</name>
    <dbReference type="NCBI Taxonomy" id="131310"/>
    <lineage>
        <taxon>Eukaryota</taxon>
        <taxon>Metazoa</taxon>
        <taxon>Ecdysozoa</taxon>
        <taxon>Nematoda</taxon>
        <taxon>Chromadorea</taxon>
        <taxon>Rhabditida</taxon>
        <taxon>Tylenchina</taxon>
        <taxon>Panagrolaimomorpha</taxon>
        <taxon>Strongyloidoidea</taxon>
        <taxon>Strongyloididae</taxon>
        <taxon>Parastrongyloides</taxon>
    </lineage>
</organism>
<sequence>MAKNSDTYFDLYNLPDEIINLVFQRCTFMDISPIMLSCKRFKNIVDKHRSNLPKASLKHLQIEHRVIHDNIVTDAYSVIMRYDVKGVGEKGLYSKTFNKYNCKESEIALYINSCTWEGVENVQIIIRKKSNVLNLITPLLNSLPNHSIKTLFLHVEGKNMRHSLDNFLSSLRNVKDMFINKLCLCNDNIGFQGKMNISNLEKIEVLECDCTYYCNEQFALPVYHMNKGHFSMFLCVNDTNFKMKLINAAAEEYVNDIEHYKQDFIAISELNPSIFHEIDIIMTKNGLKYEPNFEDQATNCSFCHLMIAKDDEEFWNVIEDSRKQHLIVSIVALHRTSKVVCSIWNR</sequence>
<proteinExistence type="predicted"/>
<reference evidence="3" key="1">
    <citation type="submission" date="2017-02" db="UniProtKB">
        <authorList>
            <consortium name="WormBaseParasite"/>
        </authorList>
    </citation>
    <scope>IDENTIFICATION</scope>
</reference>
<dbReference type="SMART" id="SM00256">
    <property type="entry name" value="FBOX"/>
    <property type="match status" value="1"/>
</dbReference>
<keyword evidence="2" id="KW-1185">Reference proteome</keyword>
<dbReference type="AlphaFoldDB" id="A0A0N4ZHX6"/>
<accession>A0A0N4ZHX6</accession>
<feature type="domain" description="F-box" evidence="1">
    <location>
        <begin position="8"/>
        <end position="60"/>
    </location>
</feature>
<name>A0A0N4ZHX6_PARTI</name>
<dbReference type="InterPro" id="IPR001810">
    <property type="entry name" value="F-box_dom"/>
</dbReference>
<evidence type="ECO:0000313" key="3">
    <source>
        <dbReference type="WBParaSite" id="PTRK_0000752100.1"/>
    </source>
</evidence>
<dbReference type="Proteomes" id="UP000038045">
    <property type="component" value="Unplaced"/>
</dbReference>
<dbReference type="CDD" id="cd09917">
    <property type="entry name" value="F-box_SF"/>
    <property type="match status" value="1"/>
</dbReference>
<dbReference type="WBParaSite" id="PTRK_0000752100.1">
    <property type="protein sequence ID" value="PTRK_0000752100.1"/>
    <property type="gene ID" value="PTRK_0000752100"/>
</dbReference>
<protein>
    <submittedName>
        <fullName evidence="3">F-box domain-containing protein</fullName>
    </submittedName>
</protein>
<dbReference type="Pfam" id="PF00646">
    <property type="entry name" value="F-box"/>
    <property type="match status" value="1"/>
</dbReference>
<evidence type="ECO:0000313" key="2">
    <source>
        <dbReference type="Proteomes" id="UP000038045"/>
    </source>
</evidence>
<dbReference type="PROSITE" id="PS50181">
    <property type="entry name" value="FBOX"/>
    <property type="match status" value="1"/>
</dbReference>